<dbReference type="OrthoDB" id="2130367at2759"/>
<dbReference type="AlphaFoldDB" id="A0A9W4J077"/>
<evidence type="ECO:0000313" key="1">
    <source>
        <dbReference type="EMBL" id="CAG8365486.1"/>
    </source>
</evidence>
<name>A0A9W4J077_9EURO</name>
<organism evidence="1 2">
    <name type="scientific">Penicillium salamii</name>
    <dbReference type="NCBI Taxonomy" id="1612424"/>
    <lineage>
        <taxon>Eukaryota</taxon>
        <taxon>Fungi</taxon>
        <taxon>Dikarya</taxon>
        <taxon>Ascomycota</taxon>
        <taxon>Pezizomycotina</taxon>
        <taxon>Eurotiomycetes</taxon>
        <taxon>Eurotiomycetidae</taxon>
        <taxon>Eurotiales</taxon>
        <taxon>Aspergillaceae</taxon>
        <taxon>Penicillium</taxon>
    </lineage>
</organism>
<proteinExistence type="predicted"/>
<evidence type="ECO:0008006" key="3">
    <source>
        <dbReference type="Google" id="ProtNLM"/>
    </source>
</evidence>
<evidence type="ECO:0000313" key="2">
    <source>
        <dbReference type="Proteomes" id="UP001152592"/>
    </source>
</evidence>
<dbReference type="SUPFAM" id="SSF56112">
    <property type="entry name" value="Protein kinase-like (PK-like)"/>
    <property type="match status" value="1"/>
</dbReference>
<comment type="caution">
    <text evidence="1">The sequence shown here is derived from an EMBL/GenBank/DDBJ whole genome shotgun (WGS) entry which is preliminary data.</text>
</comment>
<dbReference type="InterPro" id="IPR011009">
    <property type="entry name" value="Kinase-like_dom_sf"/>
</dbReference>
<gene>
    <name evidence="1" type="ORF">PSALAMII_LOCUS4082</name>
</gene>
<dbReference type="EMBL" id="CAJVPD010000199">
    <property type="protein sequence ID" value="CAG8365486.1"/>
    <property type="molecule type" value="Genomic_DNA"/>
</dbReference>
<accession>A0A9W4J077</accession>
<sequence length="231" mass="26265">MYSVISSNLPRARRSLARATSSLTPGHVLQGACWNYSILEHVEGDHTHNSDVFKAKVGPRENARVLHEAPEWFVLLHHFHTPKLTLLLRALIKKASKFEYATENLQREVKSYDIPGVASAGCFREMYEQIDDSTITLEWLDTTLAEVKYLPDMRTYSIIKSVLRTAFTSCVVLEDHKQVNTDYKPANILLSNINTDHIIAKVEDLGLVVPVGELFHAQPYDMRDLEVFLKS</sequence>
<protein>
    <recommendedName>
        <fullName evidence="3">Protein kinase domain-containing protein</fullName>
    </recommendedName>
</protein>
<reference evidence="1" key="1">
    <citation type="submission" date="2021-07" db="EMBL/GenBank/DDBJ databases">
        <authorList>
            <person name="Branca A.L. A."/>
        </authorList>
    </citation>
    <scope>NUCLEOTIDE SEQUENCE</scope>
</reference>
<dbReference type="Proteomes" id="UP001152592">
    <property type="component" value="Unassembled WGS sequence"/>
</dbReference>